<protein>
    <recommendedName>
        <fullName evidence="5">Galactose oxidase</fullName>
    </recommendedName>
</protein>
<dbReference type="SUPFAM" id="SSF117281">
    <property type="entry name" value="Kelch motif"/>
    <property type="match status" value="1"/>
</dbReference>
<dbReference type="EMBL" id="AM746676">
    <property type="protein sequence ID" value="CAN98816.1"/>
    <property type="molecule type" value="Genomic_DNA"/>
</dbReference>
<evidence type="ECO:0000313" key="3">
    <source>
        <dbReference type="EMBL" id="CAN98816.1"/>
    </source>
</evidence>
<organism evidence="3 4">
    <name type="scientific">Sorangium cellulosum (strain So ce56)</name>
    <name type="common">Polyangium cellulosum (strain So ce56)</name>
    <dbReference type="NCBI Taxonomy" id="448385"/>
    <lineage>
        <taxon>Bacteria</taxon>
        <taxon>Pseudomonadati</taxon>
        <taxon>Myxococcota</taxon>
        <taxon>Polyangia</taxon>
        <taxon>Polyangiales</taxon>
        <taxon>Polyangiaceae</taxon>
        <taxon>Sorangium</taxon>
    </lineage>
</organism>
<reference evidence="3 4" key="1">
    <citation type="journal article" date="2007" name="Nat. Biotechnol.">
        <title>Complete genome sequence of the myxobacterium Sorangium cellulosum.</title>
        <authorList>
            <person name="Schneiker S."/>
            <person name="Perlova O."/>
            <person name="Kaiser O."/>
            <person name="Gerth K."/>
            <person name="Alici A."/>
            <person name="Altmeyer M.O."/>
            <person name="Bartels D."/>
            <person name="Bekel T."/>
            <person name="Beyer S."/>
            <person name="Bode E."/>
            <person name="Bode H.B."/>
            <person name="Bolten C.J."/>
            <person name="Choudhuri J.V."/>
            <person name="Doss S."/>
            <person name="Elnakady Y.A."/>
            <person name="Frank B."/>
            <person name="Gaigalat L."/>
            <person name="Goesmann A."/>
            <person name="Groeger C."/>
            <person name="Gross F."/>
            <person name="Jelsbak L."/>
            <person name="Jelsbak L."/>
            <person name="Kalinowski J."/>
            <person name="Kegler C."/>
            <person name="Knauber T."/>
            <person name="Konietzny S."/>
            <person name="Kopp M."/>
            <person name="Krause L."/>
            <person name="Krug D."/>
            <person name="Linke B."/>
            <person name="Mahmud T."/>
            <person name="Martinez-Arias R."/>
            <person name="McHardy A.C."/>
            <person name="Merai M."/>
            <person name="Meyer F."/>
            <person name="Mormann S."/>
            <person name="Munoz-Dorado J."/>
            <person name="Perez J."/>
            <person name="Pradella S."/>
            <person name="Rachid S."/>
            <person name="Raddatz G."/>
            <person name="Rosenau F."/>
            <person name="Rueckert C."/>
            <person name="Sasse F."/>
            <person name="Scharfe M."/>
            <person name="Schuster S.C."/>
            <person name="Suen G."/>
            <person name="Treuner-Lange A."/>
            <person name="Velicer G.J."/>
            <person name="Vorholter F.-J."/>
            <person name="Weissman K.J."/>
            <person name="Welch R.D."/>
            <person name="Wenzel S.C."/>
            <person name="Whitworth D.E."/>
            <person name="Wilhelm S."/>
            <person name="Wittmann C."/>
            <person name="Bloecker H."/>
            <person name="Puehler A."/>
            <person name="Mueller R."/>
        </authorList>
    </citation>
    <scope>NUCLEOTIDE SEQUENCE [LARGE SCALE GENOMIC DNA]</scope>
    <source>
        <strain evidence="4">So ce56</strain>
    </source>
</reference>
<keyword evidence="2" id="KW-0677">Repeat</keyword>
<dbReference type="OrthoDB" id="6328960at2"/>
<evidence type="ECO:0000313" key="4">
    <source>
        <dbReference type="Proteomes" id="UP000002139"/>
    </source>
</evidence>
<keyword evidence="4" id="KW-1185">Reference proteome</keyword>
<gene>
    <name evidence="3" type="ordered locus">sce8646</name>
</gene>
<dbReference type="Pfam" id="PF01344">
    <property type="entry name" value="Kelch_1"/>
    <property type="match status" value="2"/>
</dbReference>
<accession>A9G029</accession>
<dbReference type="InterPro" id="IPR006652">
    <property type="entry name" value="Kelch_1"/>
</dbReference>
<sequence length="387" mass="42995">MFFKNLVPATFLALVTATASPGHADRRAVIDGEFRIQPYVLPNGQGYRHLTSIIDEEKNDLILFGGLGNGPPSPPTPMNHNVYTLDLTKRPSQQEWKNRGADAVVAEPWFTTTNGFVQFDDEYYLACDDSGTDSVYSFNADTYRFKHLSTSPLSEISAEDCCAVGVEIRERNACGGKVEKRIYIMGGQDPNAEGSLSFVRYYSITHDRWEQVASMNVERRHLGCAAAARGGKTSIYAISGGDSSIGQSLRSMEVYDIARDKWTLHDNFGVGRTRFGVRNVDDKYLLLIGGDANCTGGACQPDQPLRRIDIIDIRHRDPRFISSDDYVIPELNSPRQSPATSLRRMKGNNQEDKYMLYVVGGRTRDNAGLGVLTTTEVLSFSKINPPR</sequence>
<evidence type="ECO:0000256" key="1">
    <source>
        <dbReference type="ARBA" id="ARBA00022441"/>
    </source>
</evidence>
<dbReference type="STRING" id="448385.sce8646"/>
<evidence type="ECO:0008006" key="5">
    <source>
        <dbReference type="Google" id="ProtNLM"/>
    </source>
</evidence>
<dbReference type="PANTHER" id="PTHR46344">
    <property type="entry name" value="OS02G0202900 PROTEIN"/>
    <property type="match status" value="1"/>
</dbReference>
<proteinExistence type="predicted"/>
<name>A9G029_SORC5</name>
<dbReference type="Proteomes" id="UP000002139">
    <property type="component" value="Chromosome"/>
</dbReference>
<evidence type="ECO:0000256" key="2">
    <source>
        <dbReference type="ARBA" id="ARBA00022737"/>
    </source>
</evidence>
<dbReference type="InterPro" id="IPR015915">
    <property type="entry name" value="Kelch-typ_b-propeller"/>
</dbReference>
<dbReference type="AlphaFoldDB" id="A9G029"/>
<keyword evidence="1" id="KW-0880">Kelch repeat</keyword>
<dbReference type="HOGENOM" id="CLU_713523_0_0_7"/>
<dbReference type="SMART" id="SM00612">
    <property type="entry name" value="Kelch"/>
    <property type="match status" value="2"/>
</dbReference>
<dbReference type="PANTHER" id="PTHR46344:SF27">
    <property type="entry name" value="KELCH REPEAT SUPERFAMILY PROTEIN"/>
    <property type="match status" value="1"/>
</dbReference>
<dbReference type="KEGG" id="scl:sce8646"/>
<dbReference type="RefSeq" id="WP_012241255.1">
    <property type="nucleotide sequence ID" value="NC_010162.1"/>
</dbReference>
<dbReference type="Gene3D" id="2.120.10.80">
    <property type="entry name" value="Kelch-type beta propeller"/>
    <property type="match status" value="1"/>
</dbReference>